<dbReference type="InterPro" id="IPR051694">
    <property type="entry name" value="Immunoregulatory_rcpt-like"/>
</dbReference>
<dbReference type="PANTHER" id="PTHR15549">
    <property type="entry name" value="PAIRED IMMUNOGLOBULIN-LIKE TYPE 2 RECEPTOR"/>
    <property type="match status" value="1"/>
</dbReference>
<evidence type="ECO:0000256" key="3">
    <source>
        <dbReference type="ARBA" id="ARBA00022989"/>
    </source>
</evidence>
<reference evidence="8 9" key="1">
    <citation type="submission" date="2023-01" db="EMBL/GenBank/DDBJ databases">
        <title>Analysis of 21 Apiospora genomes using comparative genomics revels a genus with tremendous synthesis potential of carbohydrate active enzymes and secondary metabolites.</title>
        <authorList>
            <person name="Sorensen T."/>
        </authorList>
    </citation>
    <scope>NUCLEOTIDE SEQUENCE [LARGE SCALE GENOMIC DNA]</scope>
    <source>
        <strain evidence="8 9">CBS 83171</strain>
    </source>
</reference>
<keyword evidence="7" id="KW-0732">Signal</keyword>
<keyword evidence="3 6" id="KW-1133">Transmembrane helix</keyword>
<protein>
    <submittedName>
        <fullName evidence="8">Uncharacterized protein</fullName>
    </submittedName>
</protein>
<feature type="transmembrane region" description="Helical" evidence="6">
    <location>
        <begin position="191"/>
        <end position="213"/>
    </location>
</feature>
<name>A0ABR1WDW4_9PEZI</name>
<comment type="subcellular location">
    <subcellularLocation>
        <location evidence="1">Membrane</location>
        <topology evidence="1">Single-pass membrane protein</topology>
    </subcellularLocation>
</comment>
<keyword evidence="4 6" id="KW-0472">Membrane</keyword>
<feature type="region of interest" description="Disordered" evidence="5">
    <location>
        <begin position="60"/>
        <end position="117"/>
    </location>
</feature>
<sequence>MISPTPSSVDFVKFMIWLLRILLSAIAHLSTKYPTEQVTAIKWGAATRSNQSALAINLPKELPSATTPPSPPASTPWRPRSRRRQTPSAVQSRWRGGTSIAAKKRRRRRLMVPLSLPAPTGSKAKAYHLHLRQRVVHREHCRHYQATTIPPSPSISTAGSSQDQEGQPQQPKSPSSSSSSQDDTSGTATTIGISAGVSVAVVLLIIGAVLLVVRRRRRGRGRGRRSSSFSAGDEREEYLATGPAPAHLLYPTGMEQLQPQPQQQQQQQQDHPQWWTEEEMPAHLAPATTKIRPCELTDGSPYQRAVAEMGGGWQR</sequence>
<accession>A0ABR1WDW4</accession>
<evidence type="ECO:0000313" key="9">
    <source>
        <dbReference type="Proteomes" id="UP001446871"/>
    </source>
</evidence>
<evidence type="ECO:0000256" key="2">
    <source>
        <dbReference type="ARBA" id="ARBA00022692"/>
    </source>
</evidence>
<feature type="compositionally biased region" description="Polar residues" evidence="5">
    <location>
        <begin position="145"/>
        <end position="166"/>
    </location>
</feature>
<dbReference type="Proteomes" id="UP001446871">
    <property type="component" value="Unassembled WGS sequence"/>
</dbReference>
<evidence type="ECO:0000256" key="6">
    <source>
        <dbReference type="SAM" id="Phobius"/>
    </source>
</evidence>
<feature type="signal peptide" evidence="7">
    <location>
        <begin position="1"/>
        <end position="27"/>
    </location>
</feature>
<feature type="region of interest" description="Disordered" evidence="5">
    <location>
        <begin position="145"/>
        <end position="187"/>
    </location>
</feature>
<dbReference type="EMBL" id="JAQQWM010000001">
    <property type="protein sequence ID" value="KAK8081675.1"/>
    <property type="molecule type" value="Genomic_DNA"/>
</dbReference>
<evidence type="ECO:0000256" key="5">
    <source>
        <dbReference type="SAM" id="MobiDB-lite"/>
    </source>
</evidence>
<feature type="region of interest" description="Disordered" evidence="5">
    <location>
        <begin position="217"/>
        <end position="236"/>
    </location>
</feature>
<comment type="caution">
    <text evidence="8">The sequence shown here is derived from an EMBL/GenBank/DDBJ whole genome shotgun (WGS) entry which is preliminary data.</text>
</comment>
<proteinExistence type="predicted"/>
<evidence type="ECO:0000256" key="4">
    <source>
        <dbReference type="ARBA" id="ARBA00023136"/>
    </source>
</evidence>
<evidence type="ECO:0000256" key="7">
    <source>
        <dbReference type="SAM" id="SignalP"/>
    </source>
</evidence>
<evidence type="ECO:0000256" key="1">
    <source>
        <dbReference type="ARBA" id="ARBA00004167"/>
    </source>
</evidence>
<organism evidence="8 9">
    <name type="scientific">Apiospora saccharicola</name>
    <dbReference type="NCBI Taxonomy" id="335842"/>
    <lineage>
        <taxon>Eukaryota</taxon>
        <taxon>Fungi</taxon>
        <taxon>Dikarya</taxon>
        <taxon>Ascomycota</taxon>
        <taxon>Pezizomycotina</taxon>
        <taxon>Sordariomycetes</taxon>
        <taxon>Xylariomycetidae</taxon>
        <taxon>Amphisphaeriales</taxon>
        <taxon>Apiosporaceae</taxon>
        <taxon>Apiospora</taxon>
    </lineage>
</organism>
<keyword evidence="2 6" id="KW-0812">Transmembrane</keyword>
<keyword evidence="9" id="KW-1185">Reference proteome</keyword>
<feature type="chain" id="PRO_5047285705" evidence="7">
    <location>
        <begin position="28"/>
        <end position="315"/>
    </location>
</feature>
<feature type="compositionally biased region" description="Low complexity" evidence="5">
    <location>
        <begin position="167"/>
        <end position="181"/>
    </location>
</feature>
<gene>
    <name evidence="8" type="ORF">PG996_000456</name>
</gene>
<evidence type="ECO:0000313" key="8">
    <source>
        <dbReference type="EMBL" id="KAK8081675.1"/>
    </source>
</evidence>